<dbReference type="Gene3D" id="1.10.287.3610">
    <property type="match status" value="1"/>
</dbReference>
<evidence type="ECO:0000256" key="6">
    <source>
        <dbReference type="ARBA" id="ARBA00022692"/>
    </source>
</evidence>
<organism evidence="20 21">
    <name type="scientific">Muriicola jejuensis</name>
    <dbReference type="NCBI Taxonomy" id="504488"/>
    <lineage>
        <taxon>Bacteria</taxon>
        <taxon>Pseudomonadati</taxon>
        <taxon>Bacteroidota</taxon>
        <taxon>Flavobacteriia</taxon>
        <taxon>Flavobacteriales</taxon>
        <taxon>Flavobacteriaceae</taxon>
        <taxon>Muriicola</taxon>
    </lineage>
</organism>
<dbReference type="InterPro" id="IPR036945">
    <property type="entry name" value="DAGK_sf"/>
</dbReference>
<evidence type="ECO:0000313" key="21">
    <source>
        <dbReference type="Proteomes" id="UP000468443"/>
    </source>
</evidence>
<evidence type="ECO:0000256" key="15">
    <source>
        <dbReference type="PIRSR" id="PIRSR600829-1"/>
    </source>
</evidence>
<dbReference type="InterPro" id="IPR033717">
    <property type="entry name" value="UDPK"/>
</dbReference>
<dbReference type="PANTHER" id="PTHR34299:SF1">
    <property type="entry name" value="DIACYLGLYCEROL KINASE"/>
    <property type="match status" value="1"/>
</dbReference>
<keyword evidence="9 17" id="KW-0067">ATP-binding</keyword>
<dbReference type="PANTHER" id="PTHR34299">
    <property type="entry name" value="DIACYLGLYCEROL KINASE"/>
    <property type="match status" value="1"/>
</dbReference>
<sequence length="121" mass="13286">MAEESLIRNRFKGFYYAFKGALLLLRTESSIQVQFCISILITAAGFYFGISPIEWISQTLAIGLVMGIEGVNTAVEKLSDYIQPDRDPKIGFIKDISAGAVMFAAIAASIVGLIIYVPRIF</sequence>
<feature type="transmembrane region" description="Helical" evidence="19">
    <location>
        <begin position="31"/>
        <end position="50"/>
    </location>
</feature>
<keyword evidence="4" id="KW-0444">Lipid biosynthesis</keyword>
<name>A0A6P0UMD9_9FLAO</name>
<dbReference type="GO" id="GO:0008654">
    <property type="term" value="P:phospholipid biosynthetic process"/>
    <property type="evidence" value="ECO:0007669"/>
    <property type="project" value="UniProtKB-KW"/>
</dbReference>
<dbReference type="Pfam" id="PF01219">
    <property type="entry name" value="DAGK_prokar"/>
    <property type="match status" value="1"/>
</dbReference>
<evidence type="ECO:0000256" key="3">
    <source>
        <dbReference type="ARBA" id="ARBA00022475"/>
    </source>
</evidence>
<evidence type="ECO:0000256" key="7">
    <source>
        <dbReference type="ARBA" id="ARBA00022741"/>
    </source>
</evidence>
<evidence type="ECO:0000313" key="20">
    <source>
        <dbReference type="EMBL" id="NER11426.1"/>
    </source>
</evidence>
<evidence type="ECO:0000256" key="10">
    <source>
        <dbReference type="ARBA" id="ARBA00022989"/>
    </source>
</evidence>
<keyword evidence="6 19" id="KW-0812">Transmembrane</keyword>
<evidence type="ECO:0000256" key="14">
    <source>
        <dbReference type="ARBA" id="ARBA00023264"/>
    </source>
</evidence>
<evidence type="ECO:0000256" key="11">
    <source>
        <dbReference type="ARBA" id="ARBA00023098"/>
    </source>
</evidence>
<evidence type="ECO:0000256" key="2">
    <source>
        <dbReference type="ARBA" id="ARBA00005967"/>
    </source>
</evidence>
<comment type="caution">
    <text evidence="20">The sequence shown here is derived from an EMBL/GenBank/DDBJ whole genome shotgun (WGS) entry which is preliminary data.</text>
</comment>
<feature type="binding site" evidence="17">
    <location>
        <position position="28"/>
    </location>
    <ligand>
        <name>ATP</name>
        <dbReference type="ChEBI" id="CHEBI:30616"/>
    </ligand>
</feature>
<dbReference type="GO" id="GO:0005886">
    <property type="term" value="C:plasma membrane"/>
    <property type="evidence" value="ECO:0007669"/>
    <property type="project" value="UniProtKB-SubCell"/>
</dbReference>
<keyword evidence="21" id="KW-1185">Reference proteome</keyword>
<reference evidence="20 21" key="1">
    <citation type="submission" date="2020-01" db="EMBL/GenBank/DDBJ databases">
        <title>Muriicola jejuensis KCTC 22299.</title>
        <authorList>
            <person name="Wang G."/>
        </authorList>
    </citation>
    <scope>NUCLEOTIDE SEQUENCE [LARGE SCALE GENOMIC DNA]</scope>
    <source>
        <strain evidence="20 21">KCTC 22299</strain>
    </source>
</reference>
<comment type="similarity">
    <text evidence="2">Belongs to the bacterial diacylglycerol kinase family.</text>
</comment>
<feature type="binding site" evidence="16">
    <location>
        <position position="69"/>
    </location>
    <ligand>
        <name>substrate</name>
    </ligand>
</feature>
<feature type="binding site" evidence="17">
    <location>
        <begin position="94"/>
        <end position="95"/>
    </location>
    <ligand>
        <name>ATP</name>
        <dbReference type="ChEBI" id="CHEBI:30616"/>
    </ligand>
</feature>
<evidence type="ECO:0000256" key="12">
    <source>
        <dbReference type="ARBA" id="ARBA00023136"/>
    </source>
</evidence>
<evidence type="ECO:0000256" key="4">
    <source>
        <dbReference type="ARBA" id="ARBA00022516"/>
    </source>
</evidence>
<keyword evidence="5" id="KW-0808">Transferase</keyword>
<evidence type="ECO:0000256" key="19">
    <source>
        <dbReference type="SAM" id="Phobius"/>
    </source>
</evidence>
<gene>
    <name evidence="20" type="ORF">GWK09_12900</name>
</gene>
<dbReference type="GO" id="GO:0016301">
    <property type="term" value="F:kinase activity"/>
    <property type="evidence" value="ECO:0007669"/>
    <property type="project" value="UniProtKB-KW"/>
</dbReference>
<keyword evidence="12 19" id="KW-0472">Membrane</keyword>
<dbReference type="InterPro" id="IPR000829">
    <property type="entry name" value="DAGK"/>
</dbReference>
<evidence type="ECO:0000256" key="5">
    <source>
        <dbReference type="ARBA" id="ARBA00022679"/>
    </source>
</evidence>
<feature type="binding site" evidence="17">
    <location>
        <position position="16"/>
    </location>
    <ligand>
        <name>ATP</name>
        <dbReference type="ChEBI" id="CHEBI:30616"/>
    </ligand>
</feature>
<dbReference type="RefSeq" id="WP_163693873.1">
    <property type="nucleotide sequence ID" value="NZ_FXTW01000003.1"/>
</dbReference>
<keyword evidence="10 19" id="KW-1133">Transmembrane helix</keyword>
<evidence type="ECO:0000256" key="1">
    <source>
        <dbReference type="ARBA" id="ARBA00004651"/>
    </source>
</evidence>
<accession>A0A6P0UMD9</accession>
<keyword evidence="3" id="KW-1003">Cell membrane</keyword>
<evidence type="ECO:0000256" key="18">
    <source>
        <dbReference type="PIRSR" id="PIRSR600829-4"/>
    </source>
</evidence>
<feature type="binding site" evidence="18">
    <location>
        <position position="76"/>
    </location>
    <ligand>
        <name>a divalent metal cation</name>
        <dbReference type="ChEBI" id="CHEBI:60240"/>
    </ligand>
</feature>
<keyword evidence="8 20" id="KW-0418">Kinase</keyword>
<keyword evidence="14" id="KW-1208">Phospholipid metabolism</keyword>
<evidence type="ECO:0000256" key="8">
    <source>
        <dbReference type="ARBA" id="ARBA00022777"/>
    </source>
</evidence>
<comment type="subcellular location">
    <subcellularLocation>
        <location evidence="1">Cell membrane</location>
        <topology evidence="1">Multi-pass membrane protein</topology>
    </subcellularLocation>
</comment>
<keyword evidence="18" id="KW-0460">Magnesium</keyword>
<dbReference type="GO" id="GO:0046872">
    <property type="term" value="F:metal ion binding"/>
    <property type="evidence" value="ECO:0007669"/>
    <property type="project" value="UniProtKB-KW"/>
</dbReference>
<evidence type="ECO:0000256" key="9">
    <source>
        <dbReference type="ARBA" id="ARBA00022840"/>
    </source>
</evidence>
<keyword evidence="7 17" id="KW-0547">Nucleotide-binding</keyword>
<dbReference type="CDD" id="cd14265">
    <property type="entry name" value="UDPK_IM_like"/>
    <property type="match status" value="1"/>
</dbReference>
<feature type="binding site" evidence="18">
    <location>
        <position position="28"/>
    </location>
    <ligand>
        <name>a divalent metal cation</name>
        <dbReference type="ChEBI" id="CHEBI:60240"/>
    </ligand>
</feature>
<feature type="binding site" evidence="17">
    <location>
        <position position="76"/>
    </location>
    <ligand>
        <name>ATP</name>
        <dbReference type="ChEBI" id="CHEBI:30616"/>
    </ligand>
</feature>
<evidence type="ECO:0000256" key="16">
    <source>
        <dbReference type="PIRSR" id="PIRSR600829-2"/>
    </source>
</evidence>
<dbReference type="AlphaFoldDB" id="A0A6P0UMD9"/>
<proteinExistence type="inferred from homology"/>
<comment type="cofactor">
    <cofactor evidence="18">
        <name>Mg(2+)</name>
        <dbReference type="ChEBI" id="CHEBI:18420"/>
    </cofactor>
    <text evidence="18">Mn(2+), Zn(2+), Cd(2+) and Co(2+) support activity to lesser extents.</text>
</comment>
<keyword evidence="13" id="KW-0594">Phospholipid biosynthesis</keyword>
<keyword evidence="11" id="KW-0443">Lipid metabolism</keyword>
<evidence type="ECO:0000256" key="13">
    <source>
        <dbReference type="ARBA" id="ARBA00023209"/>
    </source>
</evidence>
<feature type="active site" description="Proton acceptor" evidence="15">
    <location>
        <position position="69"/>
    </location>
</feature>
<evidence type="ECO:0000256" key="17">
    <source>
        <dbReference type="PIRSR" id="PIRSR600829-3"/>
    </source>
</evidence>
<protein>
    <submittedName>
        <fullName evidence="20">Diacylglycerol kinase family protein</fullName>
    </submittedName>
</protein>
<dbReference type="GO" id="GO:0005524">
    <property type="term" value="F:ATP binding"/>
    <property type="evidence" value="ECO:0007669"/>
    <property type="project" value="UniProtKB-KW"/>
</dbReference>
<keyword evidence="18" id="KW-0479">Metal-binding</keyword>
<dbReference type="EMBL" id="JAABOP010000004">
    <property type="protein sequence ID" value="NER11426.1"/>
    <property type="molecule type" value="Genomic_DNA"/>
</dbReference>
<dbReference type="Proteomes" id="UP000468443">
    <property type="component" value="Unassembled WGS sequence"/>
</dbReference>
<feature type="transmembrane region" description="Helical" evidence="19">
    <location>
        <begin position="96"/>
        <end position="117"/>
    </location>
</feature>